<accession>A0A1H7K131</accession>
<proteinExistence type="predicted"/>
<gene>
    <name evidence="1" type="ORF">SAMN05421740_102719</name>
</gene>
<dbReference type="AlphaFoldDB" id="A0A1H7K131"/>
<dbReference type="Proteomes" id="UP000198916">
    <property type="component" value="Unassembled WGS sequence"/>
</dbReference>
<keyword evidence="2" id="KW-1185">Reference proteome</keyword>
<evidence type="ECO:0000313" key="2">
    <source>
        <dbReference type="Proteomes" id="UP000198916"/>
    </source>
</evidence>
<evidence type="ECO:0000313" key="1">
    <source>
        <dbReference type="EMBL" id="SEK79595.1"/>
    </source>
</evidence>
<sequence length="40" mass="4712">MYPPKIPSYHNIVGDVMPSFSYTFGNTFYRLFGRIQPEIK</sequence>
<reference evidence="2" key="1">
    <citation type="submission" date="2016-10" db="EMBL/GenBank/DDBJ databases">
        <authorList>
            <person name="Varghese N."/>
            <person name="Submissions S."/>
        </authorList>
    </citation>
    <scope>NUCLEOTIDE SEQUENCE [LARGE SCALE GENOMIC DNA]</scope>
    <source>
        <strain evidence="2">Jip14</strain>
    </source>
</reference>
<organism evidence="1 2">
    <name type="scientific">Parapedobacter koreensis</name>
    <dbReference type="NCBI Taxonomy" id="332977"/>
    <lineage>
        <taxon>Bacteria</taxon>
        <taxon>Pseudomonadati</taxon>
        <taxon>Bacteroidota</taxon>
        <taxon>Sphingobacteriia</taxon>
        <taxon>Sphingobacteriales</taxon>
        <taxon>Sphingobacteriaceae</taxon>
        <taxon>Parapedobacter</taxon>
    </lineage>
</organism>
<dbReference type="EMBL" id="FNZR01000002">
    <property type="protein sequence ID" value="SEK79595.1"/>
    <property type="molecule type" value="Genomic_DNA"/>
</dbReference>
<protein>
    <submittedName>
        <fullName evidence="1">Uncharacterized protein</fullName>
    </submittedName>
</protein>
<name>A0A1H7K131_9SPHI</name>